<feature type="region of interest" description="Disordered" evidence="1">
    <location>
        <begin position="67"/>
        <end position="147"/>
    </location>
</feature>
<dbReference type="Proteomes" id="UP000295060">
    <property type="component" value="Unassembled WGS sequence"/>
</dbReference>
<feature type="compositionally biased region" description="Basic residues" evidence="1">
    <location>
        <begin position="97"/>
        <end position="112"/>
    </location>
</feature>
<gene>
    <name evidence="2" type="ORF">EV137_2085</name>
</gene>
<keyword evidence="3" id="KW-1185">Reference proteome</keyword>
<evidence type="ECO:0000256" key="1">
    <source>
        <dbReference type="SAM" id="MobiDB-lite"/>
    </source>
</evidence>
<protein>
    <submittedName>
        <fullName evidence="2">Uncharacterized protein</fullName>
    </submittedName>
</protein>
<reference evidence="2 3" key="1">
    <citation type="submission" date="2019-03" db="EMBL/GenBank/DDBJ databases">
        <title>Genomic Encyclopedia of Type Strains, Phase III (KMG-III): the genomes of soil and plant-associated and newly described type strains.</title>
        <authorList>
            <person name="Whitman W."/>
        </authorList>
    </citation>
    <scope>NUCLEOTIDE SEQUENCE [LARGE SCALE GENOMIC DNA]</scope>
    <source>
        <strain evidence="2 3">VKMAc-2574</strain>
    </source>
</reference>
<evidence type="ECO:0000313" key="2">
    <source>
        <dbReference type="EMBL" id="TDW94764.1"/>
    </source>
</evidence>
<sequence>MASVHDVRVVLVGGPRMSGSRRLPRFWQRDSGSTTCPQTSSALLDHYERMWPQIEELQVRRSACGGSLLGRQVPRPVDRLPDENARPRRTTRPEPPRRHRSPLSRTTRRRTPRLGPTAPSPTRQPSRPPSPLTQHTPRSLGTGNCLSPVPSTYSQLDQRAKTACTTGLRWVLSSVLVSNHRHPAVSGETSVDGAAGGRGRSRKTPRWWKLMGAPVEVVRT</sequence>
<evidence type="ECO:0000313" key="3">
    <source>
        <dbReference type="Proteomes" id="UP000295060"/>
    </source>
</evidence>
<organism evidence="2 3">
    <name type="scientific">Kribbella pratensis</name>
    <dbReference type="NCBI Taxonomy" id="2512112"/>
    <lineage>
        <taxon>Bacteria</taxon>
        <taxon>Bacillati</taxon>
        <taxon>Actinomycetota</taxon>
        <taxon>Actinomycetes</taxon>
        <taxon>Propionibacteriales</taxon>
        <taxon>Kribbellaceae</taxon>
        <taxon>Kribbella</taxon>
    </lineage>
</organism>
<feature type="compositionally biased region" description="Low complexity" evidence="1">
    <location>
        <begin position="113"/>
        <end position="125"/>
    </location>
</feature>
<proteinExistence type="predicted"/>
<name>A0ABY2FPS3_9ACTN</name>
<accession>A0ABY2FPS3</accession>
<comment type="caution">
    <text evidence="2">The sequence shown here is derived from an EMBL/GenBank/DDBJ whole genome shotgun (WGS) entry which is preliminary data.</text>
</comment>
<feature type="region of interest" description="Disordered" evidence="1">
    <location>
        <begin position="184"/>
        <end position="203"/>
    </location>
</feature>
<feature type="compositionally biased region" description="Polar residues" evidence="1">
    <location>
        <begin position="135"/>
        <end position="147"/>
    </location>
</feature>
<dbReference type="EMBL" id="SODU01000001">
    <property type="protein sequence ID" value="TDW94764.1"/>
    <property type="molecule type" value="Genomic_DNA"/>
</dbReference>
<feature type="compositionally biased region" description="Basic and acidic residues" evidence="1">
    <location>
        <begin position="76"/>
        <end position="96"/>
    </location>
</feature>